<organism evidence="2 3">
    <name type="scientific">Burkholderia stagnalis</name>
    <dbReference type="NCBI Taxonomy" id="1503054"/>
    <lineage>
        <taxon>Bacteria</taxon>
        <taxon>Pseudomonadati</taxon>
        <taxon>Pseudomonadota</taxon>
        <taxon>Betaproteobacteria</taxon>
        <taxon>Burkholderiales</taxon>
        <taxon>Burkholderiaceae</taxon>
        <taxon>Burkholderia</taxon>
        <taxon>Burkholderia cepacia complex</taxon>
    </lineage>
</organism>
<evidence type="ECO:0000256" key="1">
    <source>
        <dbReference type="SAM" id="MobiDB-lite"/>
    </source>
</evidence>
<feature type="region of interest" description="Disordered" evidence="1">
    <location>
        <begin position="92"/>
        <end position="158"/>
    </location>
</feature>
<evidence type="ECO:0000313" key="2">
    <source>
        <dbReference type="EMBL" id="KAB0640636.1"/>
    </source>
</evidence>
<accession>A0A6L3N2Y0</accession>
<evidence type="ECO:0000313" key="3">
    <source>
        <dbReference type="Proteomes" id="UP000473470"/>
    </source>
</evidence>
<proteinExistence type="predicted"/>
<dbReference type="RefSeq" id="WP_150998316.1">
    <property type="nucleotide sequence ID" value="NZ_CABVPM010000001.1"/>
</dbReference>
<feature type="compositionally biased region" description="Polar residues" evidence="1">
    <location>
        <begin position="116"/>
        <end position="127"/>
    </location>
</feature>
<comment type="caution">
    <text evidence="2">The sequence shown here is derived from an EMBL/GenBank/DDBJ whole genome shotgun (WGS) entry which is preliminary data.</text>
</comment>
<reference evidence="2 3" key="1">
    <citation type="submission" date="2019-09" db="EMBL/GenBank/DDBJ databases">
        <title>Draft genome sequences of 48 bacterial type strains from the CCUG.</title>
        <authorList>
            <person name="Tunovic T."/>
            <person name="Pineiro-Iglesias B."/>
            <person name="Unosson C."/>
            <person name="Inganas E."/>
            <person name="Ohlen M."/>
            <person name="Cardew S."/>
            <person name="Jensie-Markopoulos S."/>
            <person name="Salva-Serra F."/>
            <person name="Jaen-Luchoro D."/>
            <person name="Karlsson R."/>
            <person name="Svensson-Stadler L."/>
            <person name="Chun J."/>
            <person name="Moore E."/>
        </authorList>
    </citation>
    <scope>NUCLEOTIDE SEQUENCE [LARGE SCALE GENOMIC DNA]</scope>
    <source>
        <strain evidence="2 3">CCUG 65686</strain>
    </source>
</reference>
<sequence length="158" mass="18345">MDFEELYCELRNAGIDPVLKNGKVYFNGEYNGKNFVRYIYQNKDTLELCVFVCINKKFGEEQTQQDRSDSARERNRWIRDEFNKWGLSFKFPEWRPEGKPQSSIPATAPKGGSLPQIKSTQPTTTKQVNKDGIDGFDWDFVDKPAKDDDNFDPFADPK</sequence>
<dbReference type="AlphaFoldDB" id="A0A6L3N2Y0"/>
<dbReference type="EMBL" id="VZOK01000004">
    <property type="protein sequence ID" value="KAB0640636.1"/>
    <property type="molecule type" value="Genomic_DNA"/>
</dbReference>
<dbReference type="Proteomes" id="UP000473470">
    <property type="component" value="Unassembled WGS sequence"/>
</dbReference>
<gene>
    <name evidence="2" type="ORF">F7R25_03840</name>
</gene>
<name>A0A6L3N2Y0_9BURK</name>
<protein>
    <submittedName>
        <fullName evidence="2">Uncharacterized protein</fullName>
    </submittedName>
</protein>